<dbReference type="PROSITE" id="PS50005">
    <property type="entry name" value="TPR"/>
    <property type="match status" value="1"/>
</dbReference>
<evidence type="ECO:0000256" key="4">
    <source>
        <dbReference type="ARBA" id="ARBA00022803"/>
    </source>
</evidence>
<feature type="repeat" description="TPR" evidence="6">
    <location>
        <begin position="199"/>
        <end position="232"/>
    </location>
</feature>
<dbReference type="SMART" id="SM00028">
    <property type="entry name" value="TPR"/>
    <property type="match status" value="5"/>
</dbReference>
<keyword evidence="3" id="KW-0677">Repeat</keyword>
<evidence type="ECO:0000256" key="7">
    <source>
        <dbReference type="SAM" id="Phobius"/>
    </source>
</evidence>
<evidence type="ECO:0000256" key="2">
    <source>
        <dbReference type="ARBA" id="ARBA00022490"/>
    </source>
</evidence>
<keyword evidence="8" id="KW-0732">Signal</keyword>
<evidence type="ECO:0000256" key="6">
    <source>
        <dbReference type="PROSITE-ProRule" id="PRU00339"/>
    </source>
</evidence>
<evidence type="ECO:0000313" key="9">
    <source>
        <dbReference type="EMBL" id="MCL2915400.1"/>
    </source>
</evidence>
<keyword evidence="10" id="KW-1185">Reference proteome</keyword>
<proteinExistence type="inferred from homology"/>
<name>A0ABT0NBB8_9GAMM</name>
<feature type="signal peptide" evidence="8">
    <location>
        <begin position="1"/>
        <end position="21"/>
    </location>
</feature>
<protein>
    <submittedName>
        <fullName evidence="9">Tetratricopeptide repeat protein</fullName>
    </submittedName>
</protein>
<evidence type="ECO:0000256" key="8">
    <source>
        <dbReference type="SAM" id="SignalP"/>
    </source>
</evidence>
<dbReference type="Gene3D" id="1.25.40.10">
    <property type="entry name" value="Tetratricopeptide repeat domain"/>
    <property type="match status" value="2"/>
</dbReference>
<keyword evidence="4 6" id="KW-0802">TPR repeat</keyword>
<dbReference type="PANTHER" id="PTHR46630">
    <property type="entry name" value="TETRATRICOPEPTIDE REPEAT PROTEIN 29"/>
    <property type="match status" value="1"/>
</dbReference>
<dbReference type="InterPro" id="IPR019734">
    <property type="entry name" value="TPR_rpt"/>
</dbReference>
<feature type="chain" id="PRO_5046231156" evidence="8">
    <location>
        <begin position="22"/>
        <end position="710"/>
    </location>
</feature>
<sequence>MKIPALLLAPLLLLFSLPSVAIDLINDEVRSRENPRALYSQVNENLHHLTGNESKAELSTLAMELGLSQAEMFHKLQLTLRLNMEPGVEISDRHPDNDALLNLLDTYANSRYQQAVTLMLKGRVQGRNKIQYQKAIAFYTQAQDLVRHEPGVQGLVLKYIIYDHLGSLNQLIRQYATALSHLKELQEVSIKLNNNYLRAHAEASLGVYYNKRRDQGRALEHFTQALRLANREPQPQLLAMMNFNLAKVHRDMQHWQDALTHAHDAAKGFELTGNYPYLSNTMTVIAMTYGEQENWHKAIDYYLNAHQIDVREGNRISQALNMHNLGEAYSKLADFANALTYLDSANQFFREKQLNHYLVYNEALLAEVNLDAGHFERALYHASESRNYAHAKKLLPEQIDAMMLQAAAYSAIGDKDKAFETQKAVIELKVLPGNKPQPTATEDGALSQQQLKLALSNRDIKIDQLTEKQRLQSRVVIGGAVVLVLLLISLLYLHQSRRQLKLETSKLMDELKQDCNTDHPGNRALMEALALRDTHATLILLELSEHVYPELAKGQYLACAEYRHQLSAIEEISSMRSFALTPGLMAVLVEGHYSDNALVAQLSERLKLPSLSAGIIPLPLLQTEEIVVEPEIQFETAQMALSAARSLPFDGKPRFVGLYPLDFAPSVIFAHPLYLKLDKSIQRGLIRVSCSGDKTAIQWPEFCQSASHED</sequence>
<comment type="subcellular location">
    <subcellularLocation>
        <location evidence="1">Cytoplasm</location>
    </subcellularLocation>
</comment>
<dbReference type="Pfam" id="PF13424">
    <property type="entry name" value="TPR_12"/>
    <property type="match status" value="1"/>
</dbReference>
<comment type="similarity">
    <text evidence="5">Belongs to the Rap family.</text>
</comment>
<dbReference type="Proteomes" id="UP001202831">
    <property type="component" value="Unassembled WGS sequence"/>
</dbReference>
<keyword evidence="7" id="KW-0472">Membrane</keyword>
<evidence type="ECO:0000256" key="5">
    <source>
        <dbReference type="ARBA" id="ARBA00038253"/>
    </source>
</evidence>
<dbReference type="SUPFAM" id="SSF48452">
    <property type="entry name" value="TPR-like"/>
    <property type="match status" value="2"/>
</dbReference>
<dbReference type="EMBL" id="JAKIKT010000007">
    <property type="protein sequence ID" value="MCL2915400.1"/>
    <property type="molecule type" value="Genomic_DNA"/>
</dbReference>
<comment type="caution">
    <text evidence="9">The sequence shown here is derived from an EMBL/GenBank/DDBJ whole genome shotgun (WGS) entry which is preliminary data.</text>
</comment>
<gene>
    <name evidence="9" type="ORF">L2725_16725</name>
</gene>
<reference evidence="9 10" key="1">
    <citation type="submission" date="2022-01" db="EMBL/GenBank/DDBJ databases">
        <title>Whole genome-based taxonomy of the Shewanellaceae.</title>
        <authorList>
            <person name="Martin-Rodriguez A.J."/>
        </authorList>
    </citation>
    <scope>NUCLEOTIDE SEQUENCE [LARGE SCALE GENOMIC DNA]</scope>
    <source>
        <strain evidence="9 10">DSM 21332</strain>
    </source>
</reference>
<accession>A0ABT0NBB8</accession>
<evidence type="ECO:0000256" key="1">
    <source>
        <dbReference type="ARBA" id="ARBA00004496"/>
    </source>
</evidence>
<feature type="transmembrane region" description="Helical" evidence="7">
    <location>
        <begin position="475"/>
        <end position="493"/>
    </location>
</feature>
<evidence type="ECO:0000313" key="10">
    <source>
        <dbReference type="Proteomes" id="UP001202831"/>
    </source>
</evidence>
<keyword evidence="7" id="KW-1133">Transmembrane helix</keyword>
<dbReference type="RefSeq" id="WP_249249984.1">
    <property type="nucleotide sequence ID" value="NZ_JAKIKT010000007.1"/>
</dbReference>
<dbReference type="InterPro" id="IPR051476">
    <property type="entry name" value="Bac_ResReg_Asp_Phosphatase"/>
</dbReference>
<keyword evidence="7" id="KW-0812">Transmembrane</keyword>
<keyword evidence="2" id="KW-0963">Cytoplasm</keyword>
<dbReference type="InterPro" id="IPR011990">
    <property type="entry name" value="TPR-like_helical_dom_sf"/>
</dbReference>
<dbReference type="PANTHER" id="PTHR46630:SF1">
    <property type="entry name" value="TETRATRICOPEPTIDE REPEAT PROTEIN 29"/>
    <property type="match status" value="1"/>
</dbReference>
<organism evidence="9 10">
    <name type="scientific">Shewanella corallii</name>
    <dbReference type="NCBI Taxonomy" id="560080"/>
    <lineage>
        <taxon>Bacteria</taxon>
        <taxon>Pseudomonadati</taxon>
        <taxon>Pseudomonadota</taxon>
        <taxon>Gammaproteobacteria</taxon>
        <taxon>Alteromonadales</taxon>
        <taxon>Shewanellaceae</taxon>
        <taxon>Shewanella</taxon>
    </lineage>
</organism>
<evidence type="ECO:0000256" key="3">
    <source>
        <dbReference type="ARBA" id="ARBA00022737"/>
    </source>
</evidence>